<dbReference type="STRING" id="1618023.UH38_01840"/>
<dbReference type="GO" id="GO:0016747">
    <property type="term" value="F:acyltransferase activity, transferring groups other than amino-acyl groups"/>
    <property type="evidence" value="ECO:0007669"/>
    <property type="project" value="InterPro"/>
</dbReference>
<accession>A0A0D9A229</accession>
<comment type="caution">
    <text evidence="2">The sequence shown here is derived from an EMBL/GenBank/DDBJ whole genome shotgun (WGS) entry which is preliminary data.</text>
</comment>
<gene>
    <name evidence="2" type="ORF">UH38_01840</name>
</gene>
<dbReference type="InterPro" id="IPR016181">
    <property type="entry name" value="Acyl_CoA_acyltransferase"/>
</dbReference>
<protein>
    <recommendedName>
        <fullName evidence="1">N-acetyltransferase domain-containing protein</fullName>
    </recommendedName>
</protein>
<dbReference type="PROSITE" id="PS51186">
    <property type="entry name" value="GNAT"/>
    <property type="match status" value="1"/>
</dbReference>
<dbReference type="Gene3D" id="3.40.630.30">
    <property type="match status" value="1"/>
</dbReference>
<dbReference type="SUPFAM" id="SSF55729">
    <property type="entry name" value="Acyl-CoA N-acyltransferases (Nat)"/>
    <property type="match status" value="1"/>
</dbReference>
<dbReference type="OrthoDB" id="9800797at2"/>
<reference evidence="2 3" key="1">
    <citation type="submission" date="2015-02" db="EMBL/GenBank/DDBJ databases">
        <title>Draft genome of a novel marine cyanobacterium (Chroococcales) isolated from South Atlantic Ocean.</title>
        <authorList>
            <person name="Rigonato J."/>
            <person name="Alvarenga D.O."/>
            <person name="Branco L.H."/>
            <person name="Varani A.M."/>
            <person name="Brandini F.P."/>
            <person name="Fiore M.F."/>
        </authorList>
    </citation>
    <scope>NUCLEOTIDE SEQUENCE [LARGE SCALE GENOMIC DNA]</scope>
    <source>
        <strain evidence="2 3">CENA595</strain>
    </source>
</reference>
<evidence type="ECO:0000259" key="1">
    <source>
        <dbReference type="PROSITE" id="PS51186"/>
    </source>
</evidence>
<name>A0A0D9A229_9CYAN</name>
<evidence type="ECO:0000313" key="2">
    <source>
        <dbReference type="EMBL" id="KJH73531.1"/>
    </source>
</evidence>
<dbReference type="EMBL" id="JYON01000001">
    <property type="protein sequence ID" value="KJH73531.1"/>
    <property type="molecule type" value="Genomic_DNA"/>
</dbReference>
<feature type="domain" description="N-acetyltransferase" evidence="1">
    <location>
        <begin position="3"/>
        <end position="147"/>
    </location>
</feature>
<organism evidence="2 3">
    <name type="scientific">Aliterella atlantica CENA595</name>
    <dbReference type="NCBI Taxonomy" id="1618023"/>
    <lineage>
        <taxon>Bacteria</taxon>
        <taxon>Bacillati</taxon>
        <taxon>Cyanobacteriota</taxon>
        <taxon>Cyanophyceae</taxon>
        <taxon>Chroococcidiopsidales</taxon>
        <taxon>Aliterellaceae</taxon>
        <taxon>Aliterella</taxon>
    </lineage>
</organism>
<dbReference type="Pfam" id="PF13673">
    <property type="entry name" value="Acetyltransf_10"/>
    <property type="match status" value="1"/>
</dbReference>
<dbReference type="AlphaFoldDB" id="A0A0D9A229"/>
<dbReference type="InterPro" id="IPR000182">
    <property type="entry name" value="GNAT_dom"/>
</dbReference>
<keyword evidence="3" id="KW-1185">Reference proteome</keyword>
<sequence>MRIKLRTAGLDDLTSIYAIRRDSILGVPSEASLSDRQAWADKRSPNYYQDRITAGHVFIASFEEDNIGWGSSSDDCITGLYVCSSWCCRGIGRMIMDSLEMEILRRGYPCARLGSSPDAVGFYTKLGYESVGFPDEDRAVPMKKHLRITDSKSTAV</sequence>
<dbReference type="Proteomes" id="UP000032452">
    <property type="component" value="Unassembled WGS sequence"/>
</dbReference>
<dbReference type="RefSeq" id="WP_045052880.1">
    <property type="nucleotide sequence ID" value="NZ_CAWMDP010000017.1"/>
</dbReference>
<evidence type="ECO:0000313" key="3">
    <source>
        <dbReference type="Proteomes" id="UP000032452"/>
    </source>
</evidence>
<proteinExistence type="predicted"/>